<evidence type="ECO:0000313" key="1">
    <source>
        <dbReference type="EMBL" id="KAF8891470.1"/>
    </source>
</evidence>
<organism evidence="1 2">
    <name type="scientific">Gymnopilus junonius</name>
    <name type="common">Spectacular rustgill mushroom</name>
    <name type="synonym">Gymnopilus spectabilis subsp. junonius</name>
    <dbReference type="NCBI Taxonomy" id="109634"/>
    <lineage>
        <taxon>Eukaryota</taxon>
        <taxon>Fungi</taxon>
        <taxon>Dikarya</taxon>
        <taxon>Basidiomycota</taxon>
        <taxon>Agaricomycotina</taxon>
        <taxon>Agaricomycetes</taxon>
        <taxon>Agaricomycetidae</taxon>
        <taxon>Agaricales</taxon>
        <taxon>Agaricineae</taxon>
        <taxon>Hymenogastraceae</taxon>
        <taxon>Gymnopilus</taxon>
    </lineage>
</organism>
<name>A0A9P5NKQ4_GYMJU</name>
<dbReference type="EMBL" id="JADNYJ010000072">
    <property type="protein sequence ID" value="KAF8891470.1"/>
    <property type="molecule type" value="Genomic_DNA"/>
</dbReference>
<sequence>MSDLSLSLSRPRLSTNKVSSALGAALIFTRAASWWQRHLWRVQAEAKCTLSLASPCTPCMRHPLDTSTASGLDYGKLSRHTRSASAAACDEEGCIHRYRLLSFLSSGGPSSNAPILFHHPPSPSRLNVTLPPFIHRTIVKRIGSGLNYLLWSRSTRSESTAACSAQLGVRTVQEELRTRREPTAQVEEQIPMLLPRLQQVVEICTFGVAFGVANESVTVLGCRGGTEDEGGTYRQCQGGVLAATDSCSSCLSSGGEAAPCWGLETAVSTISSRGLRVRTRQVSAMGVRKGVGGIEEEEGLKAVWRSAPARPTPVRHTSLLELRPWTAISTISSRDRADLARLSSYVRIPSCKDVRSTYSWPKSRSQCCSLKPCSQTLTAATATAACVRIRSDLASMLLRAVNARLVVGGDIWETSELTKGCLCQAVGFYIAGFWWHLMSKGQARTRVEILTPLMVVVFSSQWQATRRSRKVEEEM</sequence>
<gene>
    <name evidence="1" type="ORF">CPB84DRAFT_1938946</name>
</gene>
<dbReference type="AlphaFoldDB" id="A0A9P5NKQ4"/>
<evidence type="ECO:0000313" key="2">
    <source>
        <dbReference type="Proteomes" id="UP000724874"/>
    </source>
</evidence>
<keyword evidence="2" id="KW-1185">Reference proteome</keyword>
<reference evidence="1" key="1">
    <citation type="submission" date="2020-11" db="EMBL/GenBank/DDBJ databases">
        <authorList>
            <consortium name="DOE Joint Genome Institute"/>
            <person name="Ahrendt S."/>
            <person name="Riley R."/>
            <person name="Andreopoulos W."/>
            <person name="LaButti K."/>
            <person name="Pangilinan J."/>
            <person name="Ruiz-duenas F.J."/>
            <person name="Barrasa J.M."/>
            <person name="Sanchez-Garcia M."/>
            <person name="Camarero S."/>
            <person name="Miyauchi S."/>
            <person name="Serrano A."/>
            <person name="Linde D."/>
            <person name="Babiker R."/>
            <person name="Drula E."/>
            <person name="Ayuso-Fernandez I."/>
            <person name="Pacheco R."/>
            <person name="Padilla G."/>
            <person name="Ferreira P."/>
            <person name="Barriuso J."/>
            <person name="Kellner H."/>
            <person name="Castanera R."/>
            <person name="Alfaro M."/>
            <person name="Ramirez L."/>
            <person name="Pisabarro A.G."/>
            <person name="Kuo A."/>
            <person name="Tritt A."/>
            <person name="Lipzen A."/>
            <person name="He G."/>
            <person name="Yan M."/>
            <person name="Ng V."/>
            <person name="Cullen D."/>
            <person name="Martin F."/>
            <person name="Rosso M.-N."/>
            <person name="Henrissat B."/>
            <person name="Hibbett D."/>
            <person name="Martinez A.T."/>
            <person name="Grigoriev I.V."/>
        </authorList>
    </citation>
    <scope>NUCLEOTIDE SEQUENCE</scope>
    <source>
        <strain evidence="1">AH 44721</strain>
    </source>
</reference>
<proteinExistence type="predicted"/>
<dbReference type="Proteomes" id="UP000724874">
    <property type="component" value="Unassembled WGS sequence"/>
</dbReference>
<protein>
    <submittedName>
        <fullName evidence="1">Uncharacterized protein</fullName>
    </submittedName>
</protein>
<comment type="caution">
    <text evidence="1">The sequence shown here is derived from an EMBL/GenBank/DDBJ whole genome shotgun (WGS) entry which is preliminary data.</text>
</comment>
<accession>A0A9P5NKQ4</accession>